<keyword evidence="2" id="KW-0012">Acyltransferase</keyword>
<comment type="caution">
    <text evidence="4">The sequence shown here is derived from an EMBL/GenBank/DDBJ whole genome shotgun (WGS) entry which is preliminary data.</text>
</comment>
<dbReference type="Proteomes" id="UP000231693">
    <property type="component" value="Unassembled WGS sequence"/>
</dbReference>
<dbReference type="AlphaFoldDB" id="A0A2M9CQ77"/>
<reference evidence="4 5" key="1">
    <citation type="submission" date="2017-11" db="EMBL/GenBank/DDBJ databases">
        <title>Genomic Encyclopedia of Archaeal and Bacterial Type Strains, Phase II (KMG-II): From Individual Species to Whole Genera.</title>
        <authorList>
            <person name="Goeker M."/>
        </authorList>
    </citation>
    <scope>NUCLEOTIDE SEQUENCE [LARGE SCALE GENOMIC DNA]</scope>
    <source>
        <strain evidence="4 5">DSM 25478</strain>
    </source>
</reference>
<dbReference type="InterPro" id="IPR050680">
    <property type="entry name" value="YpeA/RimI_acetyltransf"/>
</dbReference>
<dbReference type="PANTHER" id="PTHR43420:SF47">
    <property type="entry name" value="N-ACETYLTRANSFERASE DOMAIN-CONTAINING PROTEIN"/>
    <property type="match status" value="1"/>
</dbReference>
<evidence type="ECO:0000256" key="1">
    <source>
        <dbReference type="ARBA" id="ARBA00022679"/>
    </source>
</evidence>
<feature type="domain" description="N-acetyltransferase" evidence="3">
    <location>
        <begin position="21"/>
        <end position="180"/>
    </location>
</feature>
<dbReference type="RefSeq" id="WP_100422744.1">
    <property type="nucleotide sequence ID" value="NZ_BOOX01000002.1"/>
</dbReference>
<evidence type="ECO:0000256" key="2">
    <source>
        <dbReference type="ARBA" id="ARBA00023315"/>
    </source>
</evidence>
<dbReference type="Gene3D" id="3.40.630.30">
    <property type="match status" value="1"/>
</dbReference>
<dbReference type="SUPFAM" id="SSF55729">
    <property type="entry name" value="Acyl-CoA N-acyltransferases (Nat)"/>
    <property type="match status" value="2"/>
</dbReference>
<evidence type="ECO:0000313" key="4">
    <source>
        <dbReference type="EMBL" id="PJJ74076.1"/>
    </source>
</evidence>
<evidence type="ECO:0000313" key="5">
    <source>
        <dbReference type="Proteomes" id="UP000231693"/>
    </source>
</evidence>
<dbReference type="PANTHER" id="PTHR43420">
    <property type="entry name" value="ACETYLTRANSFERASE"/>
    <property type="match status" value="1"/>
</dbReference>
<dbReference type="InterPro" id="IPR000182">
    <property type="entry name" value="GNAT_dom"/>
</dbReference>
<dbReference type="OrthoDB" id="9799092at2"/>
<dbReference type="CDD" id="cd04301">
    <property type="entry name" value="NAT_SF"/>
    <property type="match status" value="2"/>
</dbReference>
<sequence>MTSLAERVAAPRDLPPLPDALTWRALTRDDVPALTALIIAGQEADGARYRISPEEVDEKFDGSWKDPVANSRVGVDADGAFRAWAWVETYPADERTVRASIEGGVHPAVRRQGIGRAVVAWLEARARQALVETGKELPARIAAYVDDDAPAAEKAVYERAGFTALRYYSNLRRDLTLPVPTAPLGAGLRLVPWSDDVDEAARLAHNDAFRDHWGSEPRSPESWAKGRATFAPAWSFTIVDDTIVDDAGPFVAGYLVSGKYEQDWPVQGYTSGYTELLGVRRSHRGRGISVALLEAAMTAYARDGMQYAELDVDTENPSGAHGLYASLGYEKVDGSRMYSIEL</sequence>
<keyword evidence="1 4" id="KW-0808">Transferase</keyword>
<name>A0A2M9CQ77_9CELL</name>
<proteinExistence type="predicted"/>
<accession>A0A2M9CQ77</accession>
<gene>
    <name evidence="4" type="ORF">CLV28_1565</name>
</gene>
<dbReference type="EMBL" id="PGFE01000002">
    <property type="protein sequence ID" value="PJJ74076.1"/>
    <property type="molecule type" value="Genomic_DNA"/>
</dbReference>
<protein>
    <submittedName>
        <fullName evidence="4">Acetyltransferase (GNAT) family protein</fullName>
    </submittedName>
</protein>
<dbReference type="PROSITE" id="PS51186">
    <property type="entry name" value="GNAT"/>
    <property type="match status" value="2"/>
</dbReference>
<evidence type="ECO:0000259" key="3">
    <source>
        <dbReference type="PROSITE" id="PS51186"/>
    </source>
</evidence>
<dbReference type="Pfam" id="PF00583">
    <property type="entry name" value="Acetyltransf_1"/>
    <property type="match status" value="2"/>
</dbReference>
<dbReference type="GO" id="GO:0016747">
    <property type="term" value="F:acyltransferase activity, transferring groups other than amino-acyl groups"/>
    <property type="evidence" value="ECO:0007669"/>
    <property type="project" value="InterPro"/>
</dbReference>
<organism evidence="4 5">
    <name type="scientific">Sediminihabitans luteus</name>
    <dbReference type="NCBI Taxonomy" id="1138585"/>
    <lineage>
        <taxon>Bacteria</taxon>
        <taxon>Bacillati</taxon>
        <taxon>Actinomycetota</taxon>
        <taxon>Actinomycetes</taxon>
        <taxon>Micrococcales</taxon>
        <taxon>Cellulomonadaceae</taxon>
        <taxon>Sediminihabitans</taxon>
    </lineage>
</organism>
<keyword evidence="5" id="KW-1185">Reference proteome</keyword>
<dbReference type="InterPro" id="IPR016181">
    <property type="entry name" value="Acyl_CoA_acyltransferase"/>
</dbReference>
<feature type="domain" description="N-acetyltransferase" evidence="3">
    <location>
        <begin position="188"/>
        <end position="342"/>
    </location>
</feature>